<evidence type="ECO:0000256" key="4">
    <source>
        <dbReference type="ARBA" id="ARBA00022603"/>
    </source>
</evidence>
<dbReference type="InterPro" id="IPR029063">
    <property type="entry name" value="SAM-dependent_MTases_sf"/>
</dbReference>
<dbReference type="GO" id="GO:0031047">
    <property type="term" value="P:regulatory ncRNA-mediated gene silencing"/>
    <property type="evidence" value="ECO:0007669"/>
    <property type="project" value="UniProtKB-KW"/>
</dbReference>
<evidence type="ECO:0000256" key="6">
    <source>
        <dbReference type="ARBA" id="ARBA00022691"/>
    </source>
</evidence>
<dbReference type="EMBL" id="RBKS01000001">
    <property type="protein sequence ID" value="RKR73637.1"/>
    <property type="molecule type" value="Genomic_DNA"/>
</dbReference>
<dbReference type="RefSeq" id="WP_121368483.1">
    <property type="nucleotide sequence ID" value="NZ_RBKS01000001.1"/>
</dbReference>
<evidence type="ECO:0000256" key="5">
    <source>
        <dbReference type="ARBA" id="ARBA00022679"/>
    </source>
</evidence>
<keyword evidence="10" id="KW-0943">RNA-mediated gene silencing</keyword>
<dbReference type="GO" id="GO:0003723">
    <property type="term" value="F:RNA binding"/>
    <property type="evidence" value="ECO:0007669"/>
    <property type="project" value="UniProtKB-KW"/>
</dbReference>
<evidence type="ECO:0000256" key="1">
    <source>
        <dbReference type="ARBA" id="ARBA00001946"/>
    </source>
</evidence>
<dbReference type="GO" id="GO:0046872">
    <property type="term" value="F:metal ion binding"/>
    <property type="evidence" value="ECO:0007669"/>
    <property type="project" value="UniProtKB-KW"/>
</dbReference>
<evidence type="ECO:0000313" key="16">
    <source>
        <dbReference type="Proteomes" id="UP000280008"/>
    </source>
</evidence>
<evidence type="ECO:0000256" key="3">
    <source>
        <dbReference type="ARBA" id="ARBA00021330"/>
    </source>
</evidence>
<dbReference type="Pfam" id="PF08242">
    <property type="entry name" value="Methyltransf_12"/>
    <property type="match status" value="1"/>
</dbReference>
<keyword evidence="6" id="KW-0949">S-adenosyl-L-methionine</keyword>
<dbReference type="InterPro" id="IPR024740">
    <property type="entry name" value="Hen1_N"/>
</dbReference>
<dbReference type="InterPro" id="IPR026610">
    <property type="entry name" value="Hen1"/>
</dbReference>
<gene>
    <name evidence="15" type="ORF">C8E83_0731</name>
</gene>
<dbReference type="SUPFAM" id="SSF53335">
    <property type="entry name" value="S-adenosyl-L-methionine-dependent methyltransferases"/>
    <property type="match status" value="1"/>
</dbReference>
<evidence type="ECO:0000256" key="2">
    <source>
        <dbReference type="ARBA" id="ARBA00009026"/>
    </source>
</evidence>
<proteinExistence type="inferred from homology"/>
<dbReference type="PANTHER" id="PTHR21404">
    <property type="entry name" value="HEN1"/>
    <property type="match status" value="1"/>
</dbReference>
<protein>
    <recommendedName>
        <fullName evidence="3">Small RNA 2'-O-methyltransferase</fullName>
        <ecNumber evidence="11">2.1.1.386</ecNumber>
    </recommendedName>
</protein>
<evidence type="ECO:0000256" key="8">
    <source>
        <dbReference type="ARBA" id="ARBA00022842"/>
    </source>
</evidence>
<evidence type="ECO:0000259" key="14">
    <source>
        <dbReference type="Pfam" id="PF12623"/>
    </source>
</evidence>
<dbReference type="Pfam" id="PF12623">
    <property type="entry name" value="Hen1_L"/>
    <property type="match status" value="1"/>
</dbReference>
<organism evidence="15 16">
    <name type="scientific">Frondihabitans australicus</name>
    <dbReference type="NCBI Taxonomy" id="386892"/>
    <lineage>
        <taxon>Bacteria</taxon>
        <taxon>Bacillati</taxon>
        <taxon>Actinomycetota</taxon>
        <taxon>Actinomycetes</taxon>
        <taxon>Micrococcales</taxon>
        <taxon>Microbacteriaceae</taxon>
        <taxon>Frondihabitans</taxon>
    </lineage>
</organism>
<dbReference type="InterPro" id="IPR024026">
    <property type="entry name" value="3'-RNA_MeTfrase_Hen1_bac"/>
</dbReference>
<evidence type="ECO:0000256" key="11">
    <source>
        <dbReference type="ARBA" id="ARBA00035025"/>
    </source>
</evidence>
<dbReference type="CDD" id="cd02440">
    <property type="entry name" value="AdoMet_MTases"/>
    <property type="match status" value="1"/>
</dbReference>
<dbReference type="NCBIfam" id="TIGR04074">
    <property type="entry name" value="bacter_Hen1"/>
    <property type="match status" value="1"/>
</dbReference>
<evidence type="ECO:0000259" key="13">
    <source>
        <dbReference type="Pfam" id="PF08242"/>
    </source>
</evidence>
<dbReference type="GO" id="GO:0090486">
    <property type="term" value="F:small RNA 2'-O-methyltransferase activity"/>
    <property type="evidence" value="ECO:0007669"/>
    <property type="project" value="UniProtKB-EC"/>
</dbReference>
<dbReference type="EC" id="2.1.1.386" evidence="11"/>
<keyword evidence="5 15" id="KW-0808">Transferase</keyword>
<dbReference type="OrthoDB" id="626362at2"/>
<keyword evidence="4 15" id="KW-0489">Methyltransferase</keyword>
<comment type="similarity">
    <text evidence="2">Belongs to the methyltransferase superfamily. HEN1 family.</text>
</comment>
<accession>A0A495ICA6</accession>
<keyword evidence="9" id="KW-0694">RNA-binding</keyword>
<evidence type="ECO:0000256" key="9">
    <source>
        <dbReference type="ARBA" id="ARBA00022884"/>
    </source>
</evidence>
<comment type="caution">
    <text evidence="15">The sequence shown here is derived from an EMBL/GenBank/DDBJ whole genome shotgun (WGS) entry which is preliminary data.</text>
</comment>
<dbReference type="InterPro" id="IPR038546">
    <property type="entry name" value="Hen1_N_sf"/>
</dbReference>
<reference evidence="15 16" key="1">
    <citation type="submission" date="2018-10" db="EMBL/GenBank/DDBJ databases">
        <title>Sequencing the genomes of 1000 actinobacteria strains.</title>
        <authorList>
            <person name="Klenk H.-P."/>
        </authorList>
    </citation>
    <scope>NUCLEOTIDE SEQUENCE [LARGE SCALE GENOMIC DNA]</scope>
    <source>
        <strain evidence="15 16">DSM 17894</strain>
    </source>
</reference>
<sequence length="466" mass="50771">MLVTITYRGTDASDLGFLLHKHPGRLQSFSLSVGTAHVFYPEATDEACTAALLLEVDAIGLARSRRFGGGEARTLAQYVNDRPYASSSMLSVALSQVFRTAMTGRCDARPELAASALPLEIGVTALPARGADDLVARLFEPLGWSVAATPVPLDAEFPEWGDSRYVDLVLTGTVRLAEALRQLYVLLPVLDDSKHYWVGDDEIGKLLRAGDGWLGAHPERELITTRYLAHQRSLVQGATARLEELDDSVSQASDEADDALVAADAPTPLRIHRAEAVMRALEDLGARRVADVGCGPGALLSRLVPDPAFTEIIGTDVSARALDVAEARLHLRDLNDRARARIRLLQSSVTYEDDRIRGRDAIVLMEVIEHIEPSRLDALEATVFGHAAPGGVVVTTPNAEYNVLYPTLAAGTMRHTDHRFEWTRAEFAEWASRVAATHGFTVEHRDVGDVDPVHGSPTQLALFRRI</sequence>
<name>A0A495ICA6_9MICO</name>
<keyword evidence="7" id="KW-0479">Metal-binding</keyword>
<evidence type="ECO:0000313" key="15">
    <source>
        <dbReference type="EMBL" id="RKR73637.1"/>
    </source>
</evidence>
<dbReference type="InterPro" id="IPR013217">
    <property type="entry name" value="Methyltransf_12"/>
</dbReference>
<evidence type="ECO:0000256" key="12">
    <source>
        <dbReference type="ARBA" id="ARBA00048418"/>
    </source>
</evidence>
<dbReference type="AlphaFoldDB" id="A0A495ICA6"/>
<dbReference type="Proteomes" id="UP000280008">
    <property type="component" value="Unassembled WGS sequence"/>
</dbReference>
<keyword evidence="16" id="KW-1185">Reference proteome</keyword>
<feature type="domain" description="Hen1 N-terminal" evidence="14">
    <location>
        <begin position="1"/>
        <end position="242"/>
    </location>
</feature>
<dbReference type="Gene3D" id="3.40.50.150">
    <property type="entry name" value="Vaccinia Virus protein VP39"/>
    <property type="match status" value="1"/>
</dbReference>
<comment type="catalytic activity">
    <reaction evidence="12">
        <text>small RNA 3'-end nucleotide + S-adenosyl-L-methionine = small RNA 3'-end 2'-O-methylnucleotide + S-adenosyl-L-homocysteine + H(+)</text>
        <dbReference type="Rhea" id="RHEA:37887"/>
        <dbReference type="Rhea" id="RHEA-COMP:10415"/>
        <dbReference type="Rhea" id="RHEA-COMP:10416"/>
        <dbReference type="ChEBI" id="CHEBI:15378"/>
        <dbReference type="ChEBI" id="CHEBI:57856"/>
        <dbReference type="ChEBI" id="CHEBI:59789"/>
        <dbReference type="ChEBI" id="CHEBI:74896"/>
        <dbReference type="ChEBI" id="CHEBI:74898"/>
        <dbReference type="EC" id="2.1.1.386"/>
    </reaction>
</comment>
<feature type="domain" description="Methyltransferase type 12" evidence="13">
    <location>
        <begin position="291"/>
        <end position="393"/>
    </location>
</feature>
<comment type="cofactor">
    <cofactor evidence="1">
        <name>Mg(2+)</name>
        <dbReference type="ChEBI" id="CHEBI:18420"/>
    </cofactor>
</comment>
<dbReference type="GO" id="GO:0001510">
    <property type="term" value="P:RNA methylation"/>
    <property type="evidence" value="ECO:0007669"/>
    <property type="project" value="InterPro"/>
</dbReference>
<evidence type="ECO:0000256" key="10">
    <source>
        <dbReference type="ARBA" id="ARBA00023158"/>
    </source>
</evidence>
<dbReference type="Gene3D" id="3.30.1610.20">
    <property type="entry name" value="Hen1, N-terminal domain"/>
    <property type="match status" value="1"/>
</dbReference>
<evidence type="ECO:0000256" key="7">
    <source>
        <dbReference type="ARBA" id="ARBA00022723"/>
    </source>
</evidence>
<dbReference type="PANTHER" id="PTHR21404:SF3">
    <property type="entry name" value="SMALL RNA 2'-O-METHYLTRANSFERASE"/>
    <property type="match status" value="1"/>
</dbReference>
<keyword evidence="8" id="KW-0460">Magnesium</keyword>